<keyword evidence="2" id="KW-1185">Reference proteome</keyword>
<dbReference type="AlphaFoldDB" id="A0A1I1ADD3"/>
<dbReference type="STRING" id="237679.SAMN04488072_11910"/>
<name>A0A1I1ADD3_9BACI</name>
<dbReference type="Proteomes" id="UP000198642">
    <property type="component" value="Unassembled WGS sequence"/>
</dbReference>
<organism evidence="1 2">
    <name type="scientific">Lentibacillus halodurans</name>
    <dbReference type="NCBI Taxonomy" id="237679"/>
    <lineage>
        <taxon>Bacteria</taxon>
        <taxon>Bacillati</taxon>
        <taxon>Bacillota</taxon>
        <taxon>Bacilli</taxon>
        <taxon>Bacillales</taxon>
        <taxon>Bacillaceae</taxon>
        <taxon>Lentibacillus</taxon>
    </lineage>
</organism>
<dbReference type="EMBL" id="FOJW01000019">
    <property type="protein sequence ID" value="SFB35987.1"/>
    <property type="molecule type" value="Genomic_DNA"/>
</dbReference>
<reference evidence="1 2" key="1">
    <citation type="submission" date="2016-10" db="EMBL/GenBank/DDBJ databases">
        <authorList>
            <person name="de Groot N.N."/>
        </authorList>
    </citation>
    <scope>NUCLEOTIDE SEQUENCE [LARGE SCALE GENOMIC DNA]</scope>
    <source>
        <strain evidence="1 2">CGMCC 1.3702</strain>
    </source>
</reference>
<proteinExistence type="predicted"/>
<gene>
    <name evidence="1" type="ORF">SAMN04488072_11910</name>
</gene>
<accession>A0A1I1ADD3</accession>
<protein>
    <submittedName>
        <fullName evidence="1">Uncharacterized protein</fullName>
    </submittedName>
</protein>
<evidence type="ECO:0000313" key="1">
    <source>
        <dbReference type="EMBL" id="SFB35987.1"/>
    </source>
</evidence>
<evidence type="ECO:0000313" key="2">
    <source>
        <dbReference type="Proteomes" id="UP000198642"/>
    </source>
</evidence>
<sequence length="56" mass="6555">MNSRQPAYCSTAHFVEWERKPGANFRGLLYESEDEKASAKCDICFVNPSLFWRRVL</sequence>